<evidence type="ECO:0000313" key="1">
    <source>
        <dbReference type="EMBL" id="XBS37196.1"/>
    </source>
</evidence>
<protein>
    <recommendedName>
        <fullName evidence="2">Lipoprotein</fullName>
    </recommendedName>
</protein>
<gene>
    <name evidence="1" type="ORF">VZ068_17375</name>
</gene>
<dbReference type="AlphaFoldDB" id="A0AAU7P679"/>
<proteinExistence type="predicted"/>
<sequence>MPTLPSSAIVRCAAIATVLALGACERDTASTPSSSAGAIAAAATTPARTAVTLHCPDLDDATREAAALAAGAGDRVRRVGAHRLEVATDAGTQVFDDSPPYDAPLDGAEYRYCDRRDAYVLLHHRDGDTFSGVLIDTRSGTQLPGGTQVVIAPDRSRYLAVAQRDGMDGEQWRVVDFNKRVLISTTSMLLSRDGTTGIAELSAPQWFGTQLQATATCLSDDTQHWQVRLANAQGAWNWQPRRTCDASDADR</sequence>
<accession>A0AAU7P679</accession>
<dbReference type="EMBL" id="CP144460">
    <property type="protein sequence ID" value="XBS37196.1"/>
    <property type="molecule type" value="Genomic_DNA"/>
</dbReference>
<reference evidence="1" key="1">
    <citation type="submission" date="2024-02" db="EMBL/GenBank/DDBJ databases">
        <title>Complete genome sequence of Xanthomonas sp. 10-10.</title>
        <authorList>
            <person name="Biessy A."/>
            <person name="Ciotola M."/>
            <person name="Cadieux M."/>
            <person name="Soufiane B."/>
            <person name="Laforest M."/>
            <person name="Filion M."/>
        </authorList>
    </citation>
    <scope>NUCLEOTIDE SEQUENCE</scope>
    <source>
        <strain evidence="1">10-10</strain>
    </source>
</reference>
<dbReference type="RefSeq" id="WP_259156454.1">
    <property type="nucleotide sequence ID" value="NZ_CP144460.1"/>
</dbReference>
<name>A0AAU7P679_9XANT</name>
<organism evidence="1">
    <name type="scientific">Xanthomonas sp. 10-10</name>
    <dbReference type="NCBI Taxonomy" id="3115848"/>
    <lineage>
        <taxon>Bacteria</taxon>
        <taxon>Pseudomonadati</taxon>
        <taxon>Pseudomonadota</taxon>
        <taxon>Gammaproteobacteria</taxon>
        <taxon>Lysobacterales</taxon>
        <taxon>Lysobacteraceae</taxon>
        <taxon>Xanthomonas</taxon>
    </lineage>
</organism>
<evidence type="ECO:0008006" key="2">
    <source>
        <dbReference type="Google" id="ProtNLM"/>
    </source>
</evidence>